<dbReference type="InterPro" id="IPR000073">
    <property type="entry name" value="AB_hydrolase_1"/>
</dbReference>
<dbReference type="Pfam" id="PF12697">
    <property type="entry name" value="Abhydrolase_6"/>
    <property type="match status" value="1"/>
</dbReference>
<dbReference type="EMBL" id="JAAGOX010000055">
    <property type="protein sequence ID" value="NDW47648.1"/>
    <property type="molecule type" value="Genomic_DNA"/>
</dbReference>
<reference evidence="2" key="1">
    <citation type="submission" date="2020-02" db="EMBL/GenBank/DDBJ databases">
        <title>Delineation of the pyrene-degrading pathway in Roseobacter clade bacteria by genomic analysis.</title>
        <authorList>
            <person name="Zhou H."/>
            <person name="Wang H."/>
        </authorList>
    </citation>
    <scope>NUCLEOTIDE SEQUENCE</scope>
    <source>
        <strain evidence="2">PrR005</strain>
    </source>
</reference>
<dbReference type="InterPro" id="IPR036102">
    <property type="entry name" value="OsmC/Ohrsf"/>
</dbReference>
<accession>A0A6B2NW20</accession>
<comment type="caution">
    <text evidence="2">The sequence shown here is derived from an EMBL/GenBank/DDBJ whole genome shotgun (WGS) entry which is preliminary data.</text>
</comment>
<sequence>MPTERISFKGHDGSQLAARLDLPDGPVLATALFAHCFTCSKDIPAARRISARLAAMGIAVLRFDFTGLGHSEGEFANTTFTSNVEDLVAAATYLAGRDMAPALLIGHSLGGAAVLRARARIAYVRAVVTIGAPADPSHVAHHFEAALPRIRAEGAAEVCLGGRPFRIGRQFVQDITESALQPAIADLRAALLVLHAPRDETVSIDNAAQIFVAAKHPKSFVTLDDADHLISRPRDAEYAAEVIAAWAGRYVDLTPPAPPPGAPEGIVRVTEADAEGFLQDVQAGPDHHALADEPLSYGGTDRGMSPYGFVSAGLGACTSMTIRMYARRKGWPLEGVSVDVCHDKVHAQDADTGASGKIDSFTRVIKLSGPLDTEQRQRLLEIADKCPVHRTLEANARIVTRLSSDV</sequence>
<dbReference type="PANTHER" id="PTHR39624">
    <property type="entry name" value="PROTEIN INVOLVED IN RIMO-MEDIATED BETA-METHYLTHIOLATION OF RIBOSOMAL PROTEIN S12 YCAO"/>
    <property type="match status" value="1"/>
</dbReference>
<organism evidence="2">
    <name type="scientific">Ruegeria sp. PrR005</name>
    <dbReference type="NCBI Taxonomy" id="2706882"/>
    <lineage>
        <taxon>Bacteria</taxon>
        <taxon>Pseudomonadati</taxon>
        <taxon>Pseudomonadota</taxon>
        <taxon>Alphaproteobacteria</taxon>
        <taxon>Rhodobacterales</taxon>
        <taxon>Roseobacteraceae</taxon>
        <taxon>Ruegeria</taxon>
    </lineage>
</organism>
<dbReference type="SUPFAM" id="SSF53474">
    <property type="entry name" value="alpha/beta-Hydrolases"/>
    <property type="match status" value="1"/>
</dbReference>
<dbReference type="Pfam" id="PF02566">
    <property type="entry name" value="OsmC"/>
    <property type="match status" value="1"/>
</dbReference>
<gene>
    <name evidence="2" type="ORF">G0P99_22110</name>
</gene>
<dbReference type="RefSeq" id="WP_164132652.1">
    <property type="nucleotide sequence ID" value="NZ_JAAGOX010000055.1"/>
</dbReference>
<dbReference type="Gene3D" id="3.40.50.1820">
    <property type="entry name" value="alpha/beta hydrolase"/>
    <property type="match status" value="1"/>
</dbReference>
<dbReference type="PANTHER" id="PTHR39624:SF2">
    <property type="entry name" value="OSMC-LIKE PROTEIN"/>
    <property type="match status" value="1"/>
</dbReference>
<evidence type="ECO:0000259" key="1">
    <source>
        <dbReference type="Pfam" id="PF12697"/>
    </source>
</evidence>
<dbReference type="SUPFAM" id="SSF82784">
    <property type="entry name" value="OsmC-like"/>
    <property type="match status" value="1"/>
</dbReference>
<dbReference type="InterPro" id="IPR029058">
    <property type="entry name" value="AB_hydrolase_fold"/>
</dbReference>
<name>A0A6B2NW20_9RHOB</name>
<dbReference type="FunFam" id="3.40.50.1820:FF:000487">
    <property type="entry name" value="Dienelactone hydrolase"/>
    <property type="match status" value="1"/>
</dbReference>
<feature type="domain" description="AB hydrolase-1" evidence="1">
    <location>
        <begin position="32"/>
        <end position="240"/>
    </location>
</feature>
<protein>
    <submittedName>
        <fullName evidence="2">OsmC family protein</fullName>
    </submittedName>
</protein>
<dbReference type="InterPro" id="IPR003718">
    <property type="entry name" value="OsmC/Ohr_fam"/>
</dbReference>
<proteinExistence type="predicted"/>
<dbReference type="AlphaFoldDB" id="A0A6B2NW20"/>
<dbReference type="InterPro" id="IPR015946">
    <property type="entry name" value="KH_dom-like_a/b"/>
</dbReference>
<dbReference type="Gene3D" id="3.30.300.20">
    <property type="match status" value="1"/>
</dbReference>
<evidence type="ECO:0000313" key="2">
    <source>
        <dbReference type="EMBL" id="NDW47648.1"/>
    </source>
</evidence>